<feature type="domain" description="Protein kinase" evidence="2">
    <location>
        <begin position="506"/>
        <end position="826"/>
    </location>
</feature>
<evidence type="ECO:0000259" key="2">
    <source>
        <dbReference type="PROSITE" id="PS50011"/>
    </source>
</evidence>
<dbReference type="PANTHER" id="PTHR38248">
    <property type="entry name" value="FUNK1 6"/>
    <property type="match status" value="1"/>
</dbReference>
<dbReference type="SUPFAM" id="SSF56112">
    <property type="entry name" value="Protein kinase-like (PK-like)"/>
    <property type="match status" value="1"/>
</dbReference>
<gene>
    <name evidence="3" type="ORF">E1B28_012812</name>
</gene>
<reference evidence="3" key="1">
    <citation type="journal article" date="2021" name="Genome Biol. Evol.">
        <title>The assembled and annotated genome of the fairy-ring fungus Marasmius oreades.</title>
        <authorList>
            <person name="Hiltunen M."/>
            <person name="Ament-Velasquez S.L."/>
            <person name="Johannesson H."/>
        </authorList>
    </citation>
    <scope>NUCLEOTIDE SEQUENCE</scope>
    <source>
        <strain evidence="3">03SP1</strain>
    </source>
</reference>
<feature type="compositionally biased region" description="Basic and acidic residues" evidence="1">
    <location>
        <begin position="40"/>
        <end position="49"/>
    </location>
</feature>
<dbReference type="GeneID" id="66081887"/>
<dbReference type="PANTHER" id="PTHR38248:SF2">
    <property type="entry name" value="FUNK1 11"/>
    <property type="match status" value="1"/>
</dbReference>
<dbReference type="OrthoDB" id="5569250at2759"/>
<dbReference type="PROSITE" id="PS50011">
    <property type="entry name" value="PROTEIN_KINASE_DOM"/>
    <property type="match status" value="1"/>
</dbReference>
<comment type="caution">
    <text evidence="3">The sequence shown here is derived from an EMBL/GenBank/DDBJ whole genome shotgun (WGS) entry which is preliminary data.</text>
</comment>
<dbReference type="EMBL" id="CM032188">
    <property type="protein sequence ID" value="KAG7088858.1"/>
    <property type="molecule type" value="Genomic_DNA"/>
</dbReference>
<dbReference type="InterPro" id="IPR000719">
    <property type="entry name" value="Prot_kinase_dom"/>
</dbReference>
<dbReference type="InterPro" id="IPR040976">
    <property type="entry name" value="Pkinase_fungal"/>
</dbReference>
<dbReference type="Pfam" id="PF17667">
    <property type="entry name" value="Pkinase_fungal"/>
    <property type="match status" value="2"/>
</dbReference>
<feature type="compositionally biased region" description="Polar residues" evidence="1">
    <location>
        <begin position="25"/>
        <end position="38"/>
    </location>
</feature>
<dbReference type="KEGG" id="more:E1B28_012812"/>
<dbReference type="Gene3D" id="1.10.510.10">
    <property type="entry name" value="Transferase(Phosphotransferase) domain 1"/>
    <property type="match status" value="1"/>
</dbReference>
<dbReference type="AlphaFoldDB" id="A0A9P7RTN8"/>
<dbReference type="RefSeq" id="XP_043005329.1">
    <property type="nucleotide sequence ID" value="XM_043157959.1"/>
</dbReference>
<feature type="region of interest" description="Disordered" evidence="1">
    <location>
        <begin position="1"/>
        <end position="49"/>
    </location>
</feature>
<dbReference type="GO" id="GO:0004672">
    <property type="term" value="F:protein kinase activity"/>
    <property type="evidence" value="ECO:0007669"/>
    <property type="project" value="InterPro"/>
</dbReference>
<feature type="region of interest" description="Disordered" evidence="1">
    <location>
        <begin position="256"/>
        <end position="359"/>
    </location>
</feature>
<feature type="compositionally biased region" description="Low complexity" evidence="1">
    <location>
        <begin position="306"/>
        <end position="344"/>
    </location>
</feature>
<protein>
    <recommendedName>
        <fullName evidence="2">Protein kinase domain-containing protein</fullName>
    </recommendedName>
</protein>
<dbReference type="InterPro" id="IPR011009">
    <property type="entry name" value="Kinase-like_dom_sf"/>
</dbReference>
<feature type="compositionally biased region" description="Basic residues" evidence="1">
    <location>
        <begin position="191"/>
        <end position="207"/>
    </location>
</feature>
<dbReference type="GO" id="GO:0005524">
    <property type="term" value="F:ATP binding"/>
    <property type="evidence" value="ECO:0007669"/>
    <property type="project" value="InterPro"/>
</dbReference>
<sequence>MNTASPHFVPKNQPPRTPDRRNGSELASFSSTPYSKGTASHREEKHHTHKEIDEVLRHDIMNDKRVDLDLFMSTVLHTPNPPPSTEVTVIDEIVKSHEFTRLLEEYSKPVACEEEKYPRFTKLCRYSIARMVEKKITKNELGFTLCVNDPEYIRGSEGHRKPDVVGTAYKAIDIRCREWDYETNKRINNSNKKRGNKINGRKKRNGKLVKSQWTARNAPTPTLENIIDTITSPPKFPLMWSDLFMFAEFKVEQYDQQDIEEHSPSQQVPSPPPTISVTRRSKNPSNQTNDSQLTKASNSHPPKFNRAGSSHTTSRSGSTAGPLAPSGSGVGASGVSSRPGSTSSKRLHDDDDFTEVVEPQSKRLKITPVDIRVQCAGYAHLLFNRGGVRTHIIGALVTDNVLELLLYTRSGGCFTQPLNFVKDPSLFVRILLAFTRMTWSEWGFFNRLVPCTLSTPQFPVPSRETDPWMFRGGTLDVGENKCEVSDIRIFPRGLISRGTCTMGIKAESGKLFGKTEVRGLILKISSAPTTRQAEQVFIKKARVAADSRAQDQWVLDHLPDMLDSGEFEGTVSFEQLFGEEYEKRTLRYLVVEELFPITDLAGPEELRLALKDIVNCHRWLVTVPGIMHRDISVNNLMFRLTGDRKVGVLNDFDLACTMEENRRATSKQRTGTKPFIAIDLLTLVKGAEGSAKHFVRYDLESLVYVFAWIICRYENGQEIKDPPLEGWCKGNWTAVRTTKLAWLMDTESQATTPKYESLSPILDSLRMQIHLGYSARSRHSHVARIPHLASGLPPFKEETLGDYVTYDTVLAALDPPPPYTDAIAPS</sequence>
<evidence type="ECO:0000313" key="3">
    <source>
        <dbReference type="EMBL" id="KAG7088858.1"/>
    </source>
</evidence>
<proteinExistence type="predicted"/>
<dbReference type="Proteomes" id="UP001049176">
    <property type="component" value="Chromosome 8"/>
</dbReference>
<feature type="region of interest" description="Disordered" evidence="1">
    <location>
        <begin position="187"/>
        <end position="207"/>
    </location>
</feature>
<organism evidence="3 4">
    <name type="scientific">Marasmius oreades</name>
    <name type="common">fairy-ring Marasmius</name>
    <dbReference type="NCBI Taxonomy" id="181124"/>
    <lineage>
        <taxon>Eukaryota</taxon>
        <taxon>Fungi</taxon>
        <taxon>Dikarya</taxon>
        <taxon>Basidiomycota</taxon>
        <taxon>Agaricomycotina</taxon>
        <taxon>Agaricomycetes</taxon>
        <taxon>Agaricomycetidae</taxon>
        <taxon>Agaricales</taxon>
        <taxon>Marasmiineae</taxon>
        <taxon>Marasmiaceae</taxon>
        <taxon>Marasmius</taxon>
    </lineage>
</organism>
<name>A0A9P7RTN8_9AGAR</name>
<keyword evidence="4" id="KW-1185">Reference proteome</keyword>
<evidence type="ECO:0000313" key="4">
    <source>
        <dbReference type="Proteomes" id="UP001049176"/>
    </source>
</evidence>
<evidence type="ECO:0000256" key="1">
    <source>
        <dbReference type="SAM" id="MobiDB-lite"/>
    </source>
</evidence>
<feature type="compositionally biased region" description="Polar residues" evidence="1">
    <location>
        <begin position="283"/>
        <end position="300"/>
    </location>
</feature>
<accession>A0A9P7RTN8</accession>